<keyword evidence="1" id="KW-0472">Membrane</keyword>
<accession>A0A7V2WW95</accession>
<dbReference type="SUPFAM" id="SSF49384">
    <property type="entry name" value="Carbohydrate-binding domain"/>
    <property type="match status" value="1"/>
</dbReference>
<name>A0A7V2WW95_LEUMU</name>
<organism evidence="2">
    <name type="scientific">Leucothrix mucor</name>
    <dbReference type="NCBI Taxonomy" id="45248"/>
    <lineage>
        <taxon>Bacteria</taxon>
        <taxon>Pseudomonadati</taxon>
        <taxon>Pseudomonadota</taxon>
        <taxon>Gammaproteobacteria</taxon>
        <taxon>Thiotrichales</taxon>
        <taxon>Thiotrichaceae</taxon>
        <taxon>Leucothrix</taxon>
    </lineage>
</organism>
<proteinExistence type="predicted"/>
<dbReference type="Gene3D" id="2.60.40.680">
    <property type="match status" value="1"/>
</dbReference>
<dbReference type="Proteomes" id="UP000885750">
    <property type="component" value="Unassembled WGS sequence"/>
</dbReference>
<dbReference type="AlphaFoldDB" id="A0A7V2WW95"/>
<evidence type="ECO:0008006" key="3">
    <source>
        <dbReference type="Google" id="ProtNLM"/>
    </source>
</evidence>
<keyword evidence="1" id="KW-1133">Transmembrane helix</keyword>
<protein>
    <recommendedName>
        <fullName evidence="3">Cohesin domain-containing protein</fullName>
    </recommendedName>
</protein>
<reference evidence="2" key="1">
    <citation type="journal article" date="2020" name="mSystems">
        <title>Genome- and Community-Level Interaction Insights into Carbon Utilization and Element Cycling Functions of Hydrothermarchaeota in Hydrothermal Sediment.</title>
        <authorList>
            <person name="Zhou Z."/>
            <person name="Liu Y."/>
            <person name="Xu W."/>
            <person name="Pan J."/>
            <person name="Luo Z.H."/>
            <person name="Li M."/>
        </authorList>
    </citation>
    <scope>NUCLEOTIDE SEQUENCE [LARGE SCALE GENOMIC DNA]</scope>
    <source>
        <strain evidence="2">HyVt-493</strain>
    </source>
</reference>
<feature type="transmembrane region" description="Helical" evidence="1">
    <location>
        <begin position="178"/>
        <end position="198"/>
    </location>
</feature>
<dbReference type="InterPro" id="IPR008965">
    <property type="entry name" value="CBM2/CBM3_carb-bd_dom_sf"/>
</dbReference>
<evidence type="ECO:0000313" key="2">
    <source>
        <dbReference type="EMBL" id="HFC93442.1"/>
    </source>
</evidence>
<keyword evidence="1" id="KW-0812">Transmembrane</keyword>
<evidence type="ECO:0000256" key="1">
    <source>
        <dbReference type="SAM" id="Phobius"/>
    </source>
</evidence>
<gene>
    <name evidence="2" type="ORF">ENJ51_11595</name>
</gene>
<comment type="caution">
    <text evidence="2">The sequence shown here is derived from an EMBL/GenBank/DDBJ whole genome shotgun (WGS) entry which is preliminary data.</text>
</comment>
<dbReference type="EMBL" id="DRMS01000437">
    <property type="protein sequence ID" value="HFC93442.1"/>
    <property type="molecule type" value="Genomic_DNA"/>
</dbReference>
<sequence>MINKSIALVVCFLIGMMPAVVFSALQVVSPSSSSFTVAPGGTVEFTVIYQASSPRPTSGLGVQLYYDSSKLTFTGASQIYAQDSAGLITSVDDTANEDGDASTDKKIPAGWASLVGNWPLILGDVTLFKATFVTDAGFASGTTDINVRGEPAVGHQFITAAAPVTVLAIARPQTIPTLGSWGITLLILLLVFASWRGLATNKIFFPRS</sequence>
<dbReference type="GO" id="GO:0030246">
    <property type="term" value="F:carbohydrate binding"/>
    <property type="evidence" value="ECO:0007669"/>
    <property type="project" value="InterPro"/>
</dbReference>